<keyword evidence="2" id="KW-1185">Reference proteome</keyword>
<dbReference type="Proteomes" id="UP001489509">
    <property type="component" value="Unassembled WGS sequence"/>
</dbReference>
<dbReference type="Pfam" id="PF14198">
    <property type="entry name" value="TnpV"/>
    <property type="match status" value="1"/>
</dbReference>
<dbReference type="RefSeq" id="WP_349219913.1">
    <property type="nucleotide sequence ID" value="NZ_JBBMFD010000016.1"/>
</dbReference>
<protein>
    <submittedName>
        <fullName evidence="1">TnpV protein</fullName>
    </submittedName>
</protein>
<dbReference type="EMBL" id="JBBMFD010000016">
    <property type="protein sequence ID" value="MEQ2441039.1"/>
    <property type="molecule type" value="Genomic_DNA"/>
</dbReference>
<reference evidence="1 2" key="1">
    <citation type="submission" date="2024-03" db="EMBL/GenBank/DDBJ databases">
        <title>Human intestinal bacterial collection.</title>
        <authorList>
            <person name="Pauvert C."/>
            <person name="Hitch T.C.A."/>
            <person name="Clavel T."/>
        </authorList>
    </citation>
    <scope>NUCLEOTIDE SEQUENCE [LARGE SCALE GENOMIC DNA]</scope>
    <source>
        <strain evidence="1 2">CLA-JM-H44</strain>
    </source>
</reference>
<evidence type="ECO:0000313" key="1">
    <source>
        <dbReference type="EMBL" id="MEQ2441039.1"/>
    </source>
</evidence>
<comment type="caution">
    <text evidence="1">The sequence shown here is derived from an EMBL/GenBank/DDBJ whole genome shotgun (WGS) entry which is preliminary data.</text>
</comment>
<sequence>MKSLFEQMGGTYTLQGDYYLPNLTLPIEENKPIGIWGQRHMRYLKQHRKVLYTNLLTSGKLRSYLANIDEQAEDMFFRLVEQMAEREGITEKLKAEQPIEWVGKMNALREAAVEIVNAEVIFA</sequence>
<evidence type="ECO:0000313" key="2">
    <source>
        <dbReference type="Proteomes" id="UP001489509"/>
    </source>
</evidence>
<name>A0ABV1E146_9FIRM</name>
<gene>
    <name evidence="1" type="ORF">WMO26_09395</name>
</gene>
<proteinExistence type="predicted"/>
<organism evidence="1 2">
    <name type="scientific">Solibaculum intestinale</name>
    <dbReference type="NCBI Taxonomy" id="3133165"/>
    <lineage>
        <taxon>Bacteria</taxon>
        <taxon>Bacillati</taxon>
        <taxon>Bacillota</taxon>
        <taxon>Clostridia</taxon>
        <taxon>Eubacteriales</taxon>
        <taxon>Oscillospiraceae</taxon>
        <taxon>Solibaculum</taxon>
    </lineage>
</organism>
<dbReference type="InterPro" id="IPR026989">
    <property type="entry name" value="TnpV"/>
</dbReference>
<accession>A0ABV1E146</accession>